<dbReference type="EMBL" id="JGYN01000021">
    <property type="protein sequence ID" value="KFI49645.1"/>
    <property type="molecule type" value="Genomic_DNA"/>
</dbReference>
<feature type="region of interest" description="Disordered" evidence="1">
    <location>
        <begin position="1"/>
        <end position="47"/>
    </location>
</feature>
<evidence type="ECO:0000256" key="1">
    <source>
        <dbReference type="SAM" id="MobiDB-lite"/>
    </source>
</evidence>
<feature type="compositionally biased region" description="Acidic residues" evidence="1">
    <location>
        <begin position="1"/>
        <end position="15"/>
    </location>
</feature>
<evidence type="ECO:0000313" key="3">
    <source>
        <dbReference type="EMBL" id="KFI49645.1"/>
    </source>
</evidence>
<keyword evidence="2" id="KW-1133">Transmembrane helix</keyword>
<evidence type="ECO:0000256" key="2">
    <source>
        <dbReference type="SAM" id="Phobius"/>
    </source>
</evidence>
<keyword evidence="2" id="KW-0472">Membrane</keyword>
<name>A0A086ZSZ5_9BIFI</name>
<dbReference type="STRING" id="1437608.GCA_000771645_01680"/>
<accession>A0A086ZSZ5</accession>
<keyword evidence="4" id="KW-1185">Reference proteome</keyword>
<keyword evidence="2" id="KW-0812">Transmembrane</keyword>
<comment type="caution">
    <text evidence="3">The sequence shown here is derived from an EMBL/GenBank/DDBJ whole genome shotgun (WGS) entry which is preliminary data.</text>
</comment>
<feature type="transmembrane region" description="Helical" evidence="2">
    <location>
        <begin position="255"/>
        <end position="276"/>
    </location>
</feature>
<feature type="region of interest" description="Disordered" evidence="1">
    <location>
        <begin position="61"/>
        <end position="88"/>
    </location>
</feature>
<dbReference type="AlphaFoldDB" id="A0A086ZSZ5"/>
<sequence>MLDDEWQGPSDEDGEDPAKDVDLSFPSVDGDDGMPVAGPDLDAPLLDTSTVDLSSDIPSVEIPTVTLPPTLQEDARRKPSLPDLPPIPPLGVLADEQTTQPEATTVPDVPSATVPLPITPNSGQTNPKQANVTADAPTQAMPAVADHTTSANQTDATDINDQPTTVIPNAGLPLTPGTGTVHGGTATGPHTAGTGAFDDAATQIMQPDDADISSTVLNNTDEFAKVDGMPVVAPTESDVKPDDSLTRELPFNPKVVIAAVASVAVVAALVAGVVVWNNRRDGTSDADRLAACQAAYSDYSDAAKTLQTALADAKTAQSYKASQVADASTLTTLKQAVADAQNMDDVKQCDADLSVGVLVQRTTAARTATDTAKDAAQTITNAT</sequence>
<reference evidence="3 4" key="1">
    <citation type="submission" date="2014-03" db="EMBL/GenBank/DDBJ databases">
        <title>Genomics of Bifidobacteria.</title>
        <authorList>
            <person name="Ventura M."/>
            <person name="Milani C."/>
            <person name="Lugli G.A."/>
        </authorList>
    </citation>
    <scope>NUCLEOTIDE SEQUENCE [LARGE SCALE GENOMIC DNA]</scope>
    <source>
        <strain evidence="3 4">DSM 23969</strain>
    </source>
</reference>
<evidence type="ECO:0000313" key="4">
    <source>
        <dbReference type="Proteomes" id="UP000029108"/>
    </source>
</evidence>
<proteinExistence type="predicted"/>
<protein>
    <submittedName>
        <fullName evidence="3">Sugar-binding protein</fullName>
    </submittedName>
</protein>
<dbReference type="RefSeq" id="WP_033495844.1">
    <property type="nucleotide sequence ID" value="NZ_JDUU01000031.1"/>
</dbReference>
<dbReference type="Proteomes" id="UP000029108">
    <property type="component" value="Unassembled WGS sequence"/>
</dbReference>
<organism evidence="3 4">
    <name type="scientific">Bifidobacterium biavatii DSM 23969</name>
    <dbReference type="NCBI Taxonomy" id="1437608"/>
    <lineage>
        <taxon>Bacteria</taxon>
        <taxon>Bacillati</taxon>
        <taxon>Actinomycetota</taxon>
        <taxon>Actinomycetes</taxon>
        <taxon>Bifidobacteriales</taxon>
        <taxon>Bifidobacteriaceae</taxon>
        <taxon>Bifidobacterium</taxon>
    </lineage>
</organism>
<gene>
    <name evidence="3" type="ORF">BBIA_1178</name>
</gene>